<dbReference type="Gramene" id="OB01G32020.1">
    <property type="protein sequence ID" value="OB01G32020.1"/>
    <property type="gene ID" value="OB01G32020"/>
</dbReference>
<sequence length="1430" mass="150007">MASPACDPMGADEGSHAAPEPPTPPLESGPEEFQQKQQPHPPRAIHPECVSSEHAELPSLPPTSPAEITPTLPDVTDIDAVAGTPEKASGSTAEMEVMDGTEIDALAGTPEETPGSMSAMEAMDATEMDAVAGKPEESPGSTVAMEVMDATVIDAVAGMPEEAPGSTAAMEAAPGFLASLLDQRSTEIDAVSGKPEESPGSTVAMEVMDATVIDAVAGMPEEAPGSTAAMEAMDATEIDAVSGRPEEAPGSTAAMEVTDVTKIDAVAGTPEEAPGPTVAMEVTYGETGSAAVSVSLVLDSGEEVSLQKSMQKPSSPTVNTEPESMERPCPPTMNTEPCSPEMVSLGFQLQQPHSPATAHPEYDGSEHVELPLRPTSLAKTAHTLADAADIDVVPGTTEEALGSTAAMEVTDSAKIDVLTGIPEEAPSSTLAMEVMYGETDIVAVSVSPLLENGEEGSLQVSMQRPSSPAMKPESMERPCPPTVDTKPCSPEMAPLGFQMPQQQQQHPPATAPSECDSSEHAELPLPPTSLAEITHTLPNAADINAVAGTPEDLGSMTTMEVMHAAKIDVVAGMPEEAPNSTLAMEVIYRETDTAAISVSPVLDSGKEGSLQESMEKPSYPMMDPEPESIQRSSSPTVDTEPSLPEMAPPGFQQQQQQSHLPSTTPPECDSLEHAELPLPPTSPAEITHTLRDAAEIDVIAGTPEEAPNSALAVMVTYRKTDTSEISVPPVVENAEEGPLQESMQRPSSPTMVTKPCSPDMAPPGFENCKASWLPVPPPTPPGQSMPSLPVAAAPKGLVVMPEEVVESVPSLEALDAEKPSSIMQAEPSSPDMPPPGFENFKSSWLPLPTTPPVSTTEVLPDVVVTKAVEAPIEEAFGPLPALELMNMDTDTAHNMFPTEGSEGLLQKPLLKLPSPVAQSEPYSQDEMAPPGFENFKSSSEPCSVEEIARPVFDNFKSSSEPCSPVEMAPPGFENFKSSWPPHPSLPQTAYMSPDAATRDALAATVEEVTGPPPALEAMDVDVGAIHPPPPPFDSGLESLQEPLPRVPSPIMQETSCSPDRAPPGFETYKSSQLLLPSPSLAQTTNDQQDQLVTKPISVIEEAPQPLHSVELMGANMDTAPPSLLSSESGPDGPFPQQFPCLPSPAEKGTTTCLPDMVHSGSDDLESSQLLPPPVVISTIQTPDGLADAPAVDRVAVASEESPQRPLVSRGMEDGTVPIQSSPLENASEGSLPQVESQVHSPTAQAVDSLLDAPGSKSVAVASEMSQPPQAANTDFVSTTAMQPQSKGIVDESLQLPQHPASSTAHAAPCLQDSVLLVPPPPSPFLNKEIGQMVCGSCRVLLAYFRGADHVHCTCCQTMNLVLEAHEVGNVHCGHCETLLMYPFGAPSVKCSLCLFVTEIGERNVRPRLSIEQAVPPHPSEVQKSELTHKT</sequence>
<accession>J3L1U6</accession>
<feature type="region of interest" description="Disordered" evidence="3">
    <location>
        <begin position="1"/>
        <end position="95"/>
    </location>
</feature>
<evidence type="ECO:0000313" key="6">
    <source>
        <dbReference type="Proteomes" id="UP000006038"/>
    </source>
</evidence>
<dbReference type="OMA" id="LRFDWQE"/>
<feature type="compositionally biased region" description="Polar residues" evidence="3">
    <location>
        <begin position="306"/>
        <end position="322"/>
    </location>
</feature>
<keyword evidence="6" id="KW-1185">Reference proteome</keyword>
<evidence type="ECO:0000256" key="1">
    <source>
        <dbReference type="ARBA" id="ARBA00004123"/>
    </source>
</evidence>
<feature type="region of interest" description="Disordered" evidence="3">
    <location>
        <begin position="1410"/>
        <end position="1430"/>
    </location>
</feature>
<reference evidence="5" key="2">
    <citation type="submission" date="2013-04" db="UniProtKB">
        <authorList>
            <consortium name="EnsemblPlants"/>
        </authorList>
    </citation>
    <scope>IDENTIFICATION</scope>
</reference>
<name>J3L1U6_ORYBR</name>
<dbReference type="Pfam" id="PF06943">
    <property type="entry name" value="zf-LSD1"/>
    <property type="match status" value="2"/>
</dbReference>
<reference evidence="5" key="1">
    <citation type="journal article" date="2013" name="Nat. Commun.">
        <title>Whole-genome sequencing of Oryza brachyantha reveals mechanisms underlying Oryza genome evolution.</title>
        <authorList>
            <person name="Chen J."/>
            <person name="Huang Q."/>
            <person name="Gao D."/>
            <person name="Wang J."/>
            <person name="Lang Y."/>
            <person name="Liu T."/>
            <person name="Li B."/>
            <person name="Bai Z."/>
            <person name="Luis Goicoechea J."/>
            <person name="Liang C."/>
            <person name="Chen C."/>
            <person name="Zhang W."/>
            <person name="Sun S."/>
            <person name="Liao Y."/>
            <person name="Zhang X."/>
            <person name="Yang L."/>
            <person name="Song C."/>
            <person name="Wang M."/>
            <person name="Shi J."/>
            <person name="Liu G."/>
            <person name="Liu J."/>
            <person name="Zhou H."/>
            <person name="Zhou W."/>
            <person name="Yu Q."/>
            <person name="An N."/>
            <person name="Chen Y."/>
            <person name="Cai Q."/>
            <person name="Wang B."/>
            <person name="Liu B."/>
            <person name="Min J."/>
            <person name="Huang Y."/>
            <person name="Wu H."/>
            <person name="Li Z."/>
            <person name="Zhang Y."/>
            <person name="Yin Y."/>
            <person name="Song W."/>
            <person name="Jiang J."/>
            <person name="Jackson S.A."/>
            <person name="Wing R.A."/>
            <person name="Wang J."/>
            <person name="Chen M."/>
        </authorList>
    </citation>
    <scope>NUCLEOTIDE SEQUENCE [LARGE SCALE GENOMIC DNA]</scope>
    <source>
        <strain evidence="5">cv. IRGC 101232</strain>
    </source>
</reference>
<dbReference type="InterPro" id="IPR040319">
    <property type="entry name" value="LSD1-like"/>
</dbReference>
<dbReference type="EnsemblPlants" id="OB01G32020.1">
    <property type="protein sequence ID" value="OB01G32020.1"/>
    <property type="gene ID" value="OB01G32020"/>
</dbReference>
<proteinExistence type="predicted"/>
<feature type="domain" description="Zinc finger LSD1-type" evidence="4">
    <location>
        <begin position="1334"/>
        <end position="1358"/>
    </location>
</feature>
<dbReference type="GO" id="GO:0005634">
    <property type="term" value="C:nucleus"/>
    <property type="evidence" value="ECO:0007669"/>
    <property type="project" value="UniProtKB-SubCell"/>
</dbReference>
<feature type="region of interest" description="Disordered" evidence="3">
    <location>
        <begin position="455"/>
        <end position="485"/>
    </location>
</feature>
<protein>
    <recommendedName>
        <fullName evidence="4">Zinc finger LSD1-type domain-containing protein</fullName>
    </recommendedName>
</protein>
<feature type="compositionally biased region" description="Polar residues" evidence="3">
    <location>
        <begin position="1263"/>
        <end position="1283"/>
    </location>
</feature>
<feature type="domain" description="Zinc finger LSD1-type" evidence="4">
    <location>
        <begin position="1372"/>
        <end position="1396"/>
    </location>
</feature>
<dbReference type="NCBIfam" id="TIGR01053">
    <property type="entry name" value="LSD1"/>
    <property type="match status" value="2"/>
</dbReference>
<keyword evidence="2" id="KW-0539">Nucleus</keyword>
<comment type="subcellular location">
    <subcellularLocation>
        <location evidence="1">Nucleus</location>
    </subcellularLocation>
</comment>
<dbReference type="InterPro" id="IPR005735">
    <property type="entry name" value="Znf_LSD1"/>
</dbReference>
<feature type="compositionally biased region" description="Low complexity" evidence="3">
    <location>
        <begin position="499"/>
        <end position="508"/>
    </location>
</feature>
<feature type="region of interest" description="Disordered" evidence="3">
    <location>
        <begin position="735"/>
        <end position="755"/>
    </location>
</feature>
<organism evidence="5">
    <name type="scientific">Oryza brachyantha</name>
    <name type="common">malo sina</name>
    <dbReference type="NCBI Taxonomy" id="4533"/>
    <lineage>
        <taxon>Eukaryota</taxon>
        <taxon>Viridiplantae</taxon>
        <taxon>Streptophyta</taxon>
        <taxon>Embryophyta</taxon>
        <taxon>Tracheophyta</taxon>
        <taxon>Spermatophyta</taxon>
        <taxon>Magnoliopsida</taxon>
        <taxon>Liliopsida</taxon>
        <taxon>Poales</taxon>
        <taxon>Poaceae</taxon>
        <taxon>BOP clade</taxon>
        <taxon>Oryzoideae</taxon>
        <taxon>Oryzeae</taxon>
        <taxon>Oryzinae</taxon>
        <taxon>Oryza</taxon>
    </lineage>
</organism>
<dbReference type="PANTHER" id="PTHR31747:SF17">
    <property type="entry name" value="PROTEIN LOL2"/>
    <property type="match status" value="1"/>
</dbReference>
<feature type="compositionally biased region" description="Basic and acidic residues" evidence="3">
    <location>
        <begin position="1420"/>
        <end position="1430"/>
    </location>
</feature>
<feature type="compositionally biased region" description="Polar residues" evidence="3">
    <location>
        <begin position="741"/>
        <end position="751"/>
    </location>
</feature>
<feature type="region of interest" description="Disordered" evidence="3">
    <location>
        <begin position="601"/>
        <end position="684"/>
    </location>
</feature>
<feature type="region of interest" description="Disordered" evidence="3">
    <location>
        <begin position="1195"/>
        <end position="1243"/>
    </location>
</feature>
<dbReference type="STRING" id="4533.J3L1U6"/>
<evidence type="ECO:0000256" key="3">
    <source>
        <dbReference type="SAM" id="MobiDB-lite"/>
    </source>
</evidence>
<feature type="compositionally biased region" description="Polar residues" evidence="3">
    <location>
        <begin position="629"/>
        <end position="639"/>
    </location>
</feature>
<dbReference type="HOGENOM" id="CLU_004625_0_0_1"/>
<feature type="region of interest" description="Disordered" evidence="3">
    <location>
        <begin position="304"/>
        <end position="331"/>
    </location>
</feature>
<feature type="region of interest" description="Disordered" evidence="3">
    <location>
        <begin position="1257"/>
        <end position="1283"/>
    </location>
</feature>
<evidence type="ECO:0000313" key="5">
    <source>
        <dbReference type="EnsemblPlants" id="OB01G32020.1"/>
    </source>
</evidence>
<feature type="region of interest" description="Disordered" evidence="3">
    <location>
        <begin position="499"/>
        <end position="522"/>
    </location>
</feature>
<feature type="compositionally biased region" description="Polar residues" evidence="3">
    <location>
        <begin position="1217"/>
        <end position="1243"/>
    </location>
</feature>
<dbReference type="PANTHER" id="PTHR31747">
    <property type="entry name" value="PROTEIN LSD1"/>
    <property type="match status" value="1"/>
</dbReference>
<dbReference type="Proteomes" id="UP000006038">
    <property type="component" value="Chromosome 1"/>
</dbReference>
<dbReference type="eggNOG" id="ENOG502S2GF">
    <property type="taxonomic scope" value="Eukaryota"/>
</dbReference>
<evidence type="ECO:0000256" key="2">
    <source>
        <dbReference type="ARBA" id="ARBA00023242"/>
    </source>
</evidence>
<evidence type="ECO:0000259" key="4">
    <source>
        <dbReference type="Pfam" id="PF06943"/>
    </source>
</evidence>